<evidence type="ECO:0000313" key="3">
    <source>
        <dbReference type="Proteomes" id="UP001067235"/>
    </source>
</evidence>
<name>A0ABT4MUF8_GORRU</name>
<keyword evidence="3" id="KW-1185">Reference proteome</keyword>
<dbReference type="InterPro" id="IPR036866">
    <property type="entry name" value="RibonucZ/Hydroxyglut_hydro"/>
</dbReference>
<dbReference type="PANTHER" id="PTHR36839:SF1">
    <property type="entry name" value="METALLO-BETA-LACTAMASE FAMILY PROTEIN (AFU_ORTHOLOGUE AFUA_5G12770)"/>
    <property type="match status" value="1"/>
</dbReference>
<organism evidence="2 3">
    <name type="scientific">Gordonia rubripertincta</name>
    <name type="common">Rhodococcus corallinus</name>
    <dbReference type="NCBI Taxonomy" id="36822"/>
    <lineage>
        <taxon>Bacteria</taxon>
        <taxon>Bacillati</taxon>
        <taxon>Actinomycetota</taxon>
        <taxon>Actinomycetes</taxon>
        <taxon>Mycobacteriales</taxon>
        <taxon>Gordoniaceae</taxon>
        <taxon>Gordonia</taxon>
    </lineage>
</organism>
<dbReference type="PANTHER" id="PTHR36839">
    <property type="entry name" value="METALLO-BETA-LACTAMASE FAMILY PROTEIN (AFU_ORTHOLOGUE AFUA_5G12770)"/>
    <property type="match status" value="1"/>
</dbReference>
<dbReference type="EMBL" id="JAPWIE010000003">
    <property type="protein sequence ID" value="MCZ4550649.1"/>
    <property type="molecule type" value="Genomic_DNA"/>
</dbReference>
<dbReference type="SUPFAM" id="SSF56281">
    <property type="entry name" value="Metallo-hydrolase/oxidoreductase"/>
    <property type="match status" value="1"/>
</dbReference>
<dbReference type="Gene3D" id="3.60.15.10">
    <property type="entry name" value="Ribonuclease Z/Hydroxyacylglutathione hydrolase-like"/>
    <property type="match status" value="1"/>
</dbReference>
<evidence type="ECO:0000259" key="1">
    <source>
        <dbReference type="SMART" id="SM00849"/>
    </source>
</evidence>
<evidence type="ECO:0000313" key="2">
    <source>
        <dbReference type="EMBL" id="MCZ4550649.1"/>
    </source>
</evidence>
<dbReference type="Proteomes" id="UP001067235">
    <property type="component" value="Unassembled WGS sequence"/>
</dbReference>
<feature type="domain" description="Metallo-beta-lactamase" evidence="1">
    <location>
        <begin position="74"/>
        <end position="230"/>
    </location>
</feature>
<dbReference type="RefSeq" id="WP_301571226.1">
    <property type="nucleotide sequence ID" value="NZ_JAPWIE010000003.1"/>
</dbReference>
<proteinExistence type="predicted"/>
<gene>
    <name evidence="2" type="ORF">O4213_11715</name>
</gene>
<comment type="caution">
    <text evidence="2">The sequence shown here is derived from an EMBL/GenBank/DDBJ whole genome shotgun (WGS) entry which is preliminary data.</text>
</comment>
<accession>A0ABT4MUF8</accession>
<dbReference type="InterPro" id="IPR001279">
    <property type="entry name" value="Metallo-B-lactamas"/>
</dbReference>
<sequence>MDRSTMICRTCAVEHSKDLPARCRICEDERQYMPPEGQLWVSLAQLGAEGQRIVVEELEPGLVDIHTIPGVGIGQHSKLVCTPSGNLLWDPPGFIDDAGVEAVRSYGAVVAIVASHPHMFGVQVEWSRALDDAPVLVAEPDLEWVARRDPIIETWSGDLDVLPGVTLTQPGGHFPGSGVALWRAGAGGRGVLLTGDTVLPNPDRSSLSFMRSYPNRIPLSVAVVERIATHLDRFDFDRIYGNFADVIDSDARRILRRSADRHMGWVRGDFDHLT</sequence>
<protein>
    <submittedName>
        <fullName evidence="2">MBL fold metallo-hydrolase</fullName>
    </submittedName>
</protein>
<reference evidence="2" key="1">
    <citation type="submission" date="2022-12" db="EMBL/GenBank/DDBJ databases">
        <authorList>
            <person name="Krivoruchko A.V."/>
            <person name="Elkin A."/>
        </authorList>
    </citation>
    <scope>NUCLEOTIDE SEQUENCE</scope>
    <source>
        <strain evidence="2">IEGM 1388</strain>
    </source>
</reference>
<dbReference type="SMART" id="SM00849">
    <property type="entry name" value="Lactamase_B"/>
    <property type="match status" value="1"/>
</dbReference>
<dbReference type="Pfam" id="PF00753">
    <property type="entry name" value="Lactamase_B"/>
    <property type="match status" value="1"/>
</dbReference>